<dbReference type="InterPro" id="IPR043128">
    <property type="entry name" value="Rev_trsase/Diguanyl_cyclase"/>
</dbReference>
<feature type="transmembrane region" description="Helical" evidence="11">
    <location>
        <begin position="335"/>
        <end position="352"/>
    </location>
</feature>
<comment type="caution">
    <text evidence="14">The sequence shown here is derived from an EMBL/GenBank/DDBJ whole genome shotgun (WGS) entry which is preliminary data.</text>
</comment>
<keyword evidence="8" id="KW-0067">ATP-binding</keyword>
<dbReference type="GO" id="GO:0005886">
    <property type="term" value="C:plasma membrane"/>
    <property type="evidence" value="ECO:0007669"/>
    <property type="project" value="TreeGrafter"/>
</dbReference>
<dbReference type="SUPFAM" id="SSF55073">
    <property type="entry name" value="Nucleotide cyclase"/>
    <property type="match status" value="1"/>
</dbReference>
<dbReference type="GO" id="GO:0005524">
    <property type="term" value="F:ATP binding"/>
    <property type="evidence" value="ECO:0007669"/>
    <property type="project" value="UniProtKB-KW"/>
</dbReference>
<dbReference type="SUPFAM" id="SSF103190">
    <property type="entry name" value="Sensory domain-like"/>
    <property type="match status" value="2"/>
</dbReference>
<keyword evidence="4" id="KW-0597">Phosphoprotein</keyword>
<dbReference type="InterPro" id="IPR050469">
    <property type="entry name" value="Diguanylate_Cyclase"/>
</dbReference>
<dbReference type="InterPro" id="IPR035965">
    <property type="entry name" value="PAS-like_dom_sf"/>
</dbReference>
<keyword evidence="7" id="KW-0418">Kinase</keyword>
<keyword evidence="11" id="KW-1133">Transmembrane helix</keyword>
<evidence type="ECO:0000256" key="6">
    <source>
        <dbReference type="ARBA" id="ARBA00022741"/>
    </source>
</evidence>
<keyword evidence="9" id="KW-0902">Two-component regulatory system</keyword>
<reference evidence="14" key="1">
    <citation type="submission" date="2017-02" db="EMBL/GenBank/DDBJ databases">
        <title>Draft Genome Sequence of the Salt Water Bacterium Oceanospirillum linum ATCC 11336.</title>
        <authorList>
            <person name="Trachtenberg A.M."/>
            <person name="Carney J.G."/>
            <person name="Linnane J.D."/>
            <person name="Rheaume B.A."/>
            <person name="Pitts N.L."/>
            <person name="Mykles D.L."/>
            <person name="Maclea K.S."/>
        </authorList>
    </citation>
    <scope>NUCLEOTIDE SEQUENCE [LARGE SCALE GENOMIC DNA]</scope>
    <source>
        <strain evidence="14">ATCC 11336</strain>
    </source>
</reference>
<evidence type="ECO:0000256" key="9">
    <source>
        <dbReference type="ARBA" id="ARBA00023012"/>
    </source>
</evidence>
<gene>
    <name evidence="14" type="ORF">BTA35_0208505</name>
</gene>
<evidence type="ECO:0000313" key="14">
    <source>
        <dbReference type="EMBL" id="OOV87042.1"/>
    </source>
</evidence>
<organism evidence="14 15">
    <name type="scientific">Oceanospirillum linum</name>
    <dbReference type="NCBI Taxonomy" id="966"/>
    <lineage>
        <taxon>Bacteria</taxon>
        <taxon>Pseudomonadati</taxon>
        <taxon>Pseudomonadota</taxon>
        <taxon>Gammaproteobacteria</taxon>
        <taxon>Oceanospirillales</taxon>
        <taxon>Oceanospirillaceae</taxon>
        <taxon>Oceanospirillum</taxon>
    </lineage>
</organism>
<dbReference type="PROSITE" id="PS50887">
    <property type="entry name" value="GGDEF"/>
    <property type="match status" value="1"/>
</dbReference>
<evidence type="ECO:0000313" key="15">
    <source>
        <dbReference type="Proteomes" id="UP000190064"/>
    </source>
</evidence>
<keyword evidence="5" id="KW-0808">Transferase</keyword>
<dbReference type="GO" id="GO:0043709">
    <property type="term" value="P:cell adhesion involved in single-species biofilm formation"/>
    <property type="evidence" value="ECO:0007669"/>
    <property type="project" value="TreeGrafter"/>
</dbReference>
<evidence type="ECO:0000256" key="11">
    <source>
        <dbReference type="SAM" id="Phobius"/>
    </source>
</evidence>
<dbReference type="Gene3D" id="3.30.450.20">
    <property type="entry name" value="PAS domain"/>
    <property type="match status" value="3"/>
</dbReference>
<dbReference type="Pfam" id="PF21623">
    <property type="entry name" value="HK_sensor_dom_bact"/>
    <property type="match status" value="1"/>
</dbReference>
<evidence type="ECO:0000256" key="8">
    <source>
        <dbReference type="ARBA" id="ARBA00022840"/>
    </source>
</evidence>
<dbReference type="RefSeq" id="WP_160054954.1">
    <property type="nucleotide sequence ID" value="NZ_FXTS01000003.1"/>
</dbReference>
<dbReference type="GO" id="GO:0052621">
    <property type="term" value="F:diguanylate cyclase activity"/>
    <property type="evidence" value="ECO:0007669"/>
    <property type="project" value="UniProtKB-EC"/>
</dbReference>
<dbReference type="PANTHER" id="PTHR45138:SF9">
    <property type="entry name" value="DIGUANYLATE CYCLASE DGCM-RELATED"/>
    <property type="match status" value="1"/>
</dbReference>
<feature type="domain" description="GGDEF" evidence="13">
    <location>
        <begin position="521"/>
        <end position="656"/>
    </location>
</feature>
<dbReference type="Proteomes" id="UP000190064">
    <property type="component" value="Unassembled WGS sequence"/>
</dbReference>
<comment type="subcellular location">
    <subcellularLocation>
        <location evidence="2">Membrane</location>
    </subcellularLocation>
</comment>
<keyword evidence="15" id="KW-1185">Reference proteome</keyword>
<dbReference type="Gene3D" id="3.30.70.270">
    <property type="match status" value="1"/>
</dbReference>
<evidence type="ECO:0000256" key="10">
    <source>
        <dbReference type="ARBA" id="ARBA00034247"/>
    </source>
</evidence>
<evidence type="ECO:0000256" key="7">
    <source>
        <dbReference type="ARBA" id="ARBA00022777"/>
    </source>
</evidence>
<evidence type="ECO:0000256" key="4">
    <source>
        <dbReference type="ARBA" id="ARBA00022553"/>
    </source>
</evidence>
<comment type="catalytic activity">
    <reaction evidence="10">
        <text>2 GTP = 3',3'-c-di-GMP + 2 diphosphate</text>
        <dbReference type="Rhea" id="RHEA:24898"/>
        <dbReference type="ChEBI" id="CHEBI:33019"/>
        <dbReference type="ChEBI" id="CHEBI:37565"/>
        <dbReference type="ChEBI" id="CHEBI:58805"/>
        <dbReference type="EC" id="2.7.7.65"/>
    </reaction>
</comment>
<evidence type="ECO:0000259" key="12">
    <source>
        <dbReference type="PROSITE" id="PS50112"/>
    </source>
</evidence>
<dbReference type="GO" id="GO:1902201">
    <property type="term" value="P:negative regulation of bacterial-type flagellum-dependent cell motility"/>
    <property type="evidence" value="ECO:0007669"/>
    <property type="project" value="TreeGrafter"/>
</dbReference>
<evidence type="ECO:0000256" key="5">
    <source>
        <dbReference type="ARBA" id="ARBA00022679"/>
    </source>
</evidence>
<dbReference type="AlphaFoldDB" id="A0A1T1HB53"/>
<evidence type="ECO:0000256" key="2">
    <source>
        <dbReference type="ARBA" id="ARBA00004370"/>
    </source>
</evidence>
<comment type="cofactor">
    <cofactor evidence="1">
        <name>Mg(2+)</name>
        <dbReference type="ChEBI" id="CHEBI:18420"/>
    </cofactor>
</comment>
<dbReference type="CDD" id="cd01949">
    <property type="entry name" value="GGDEF"/>
    <property type="match status" value="1"/>
</dbReference>
<dbReference type="Pfam" id="PF00990">
    <property type="entry name" value="GGDEF"/>
    <property type="match status" value="1"/>
</dbReference>
<evidence type="ECO:0000259" key="13">
    <source>
        <dbReference type="PROSITE" id="PS50887"/>
    </source>
</evidence>
<keyword evidence="11" id="KW-0812">Transmembrane</keyword>
<dbReference type="EC" id="2.7.7.65" evidence="3"/>
<dbReference type="STRING" id="966.BTA35_0208505"/>
<dbReference type="GO" id="GO:0000160">
    <property type="term" value="P:phosphorelay signal transduction system"/>
    <property type="evidence" value="ECO:0007669"/>
    <property type="project" value="UniProtKB-KW"/>
</dbReference>
<dbReference type="FunFam" id="3.30.70.270:FF:000001">
    <property type="entry name" value="Diguanylate cyclase domain protein"/>
    <property type="match status" value="1"/>
</dbReference>
<feature type="domain" description="PAS" evidence="12">
    <location>
        <begin position="368"/>
        <end position="420"/>
    </location>
</feature>
<dbReference type="NCBIfam" id="TIGR00229">
    <property type="entry name" value="sensory_box"/>
    <property type="match status" value="1"/>
</dbReference>
<dbReference type="InterPro" id="IPR000160">
    <property type="entry name" value="GGDEF_dom"/>
</dbReference>
<protein>
    <recommendedName>
        <fullName evidence="3">diguanylate cyclase</fullName>
        <ecNumber evidence="3">2.7.7.65</ecNumber>
    </recommendedName>
</protein>
<dbReference type="PROSITE" id="PS50112">
    <property type="entry name" value="PAS"/>
    <property type="match status" value="1"/>
</dbReference>
<dbReference type="EMBL" id="MTSD02000003">
    <property type="protein sequence ID" value="OOV87042.1"/>
    <property type="molecule type" value="Genomic_DNA"/>
</dbReference>
<proteinExistence type="predicted"/>
<accession>A0A1T1HB53</accession>
<evidence type="ECO:0000256" key="1">
    <source>
        <dbReference type="ARBA" id="ARBA00001946"/>
    </source>
</evidence>
<dbReference type="GO" id="GO:0016301">
    <property type="term" value="F:kinase activity"/>
    <property type="evidence" value="ECO:0007669"/>
    <property type="project" value="UniProtKB-KW"/>
</dbReference>
<dbReference type="InterPro" id="IPR048760">
    <property type="entry name" value="VP0354-like_sensor_dom"/>
</dbReference>
<dbReference type="CDD" id="cd00130">
    <property type="entry name" value="PAS"/>
    <property type="match status" value="1"/>
</dbReference>
<name>A0A1T1HB53_OCELI</name>
<evidence type="ECO:0000256" key="3">
    <source>
        <dbReference type="ARBA" id="ARBA00012528"/>
    </source>
</evidence>
<dbReference type="Pfam" id="PF13426">
    <property type="entry name" value="PAS_9"/>
    <property type="match status" value="1"/>
</dbReference>
<dbReference type="PANTHER" id="PTHR45138">
    <property type="entry name" value="REGULATORY COMPONENTS OF SENSORY TRANSDUCTION SYSTEM"/>
    <property type="match status" value="1"/>
</dbReference>
<dbReference type="InterPro" id="IPR029787">
    <property type="entry name" value="Nucleotide_cyclase"/>
</dbReference>
<dbReference type="NCBIfam" id="TIGR00254">
    <property type="entry name" value="GGDEF"/>
    <property type="match status" value="1"/>
</dbReference>
<dbReference type="InterPro" id="IPR029151">
    <property type="entry name" value="Sensor-like_sf"/>
</dbReference>
<dbReference type="SUPFAM" id="SSF55785">
    <property type="entry name" value="PYP-like sensor domain (PAS domain)"/>
    <property type="match status" value="1"/>
</dbReference>
<dbReference type="SMART" id="SM00267">
    <property type="entry name" value="GGDEF"/>
    <property type="match status" value="1"/>
</dbReference>
<dbReference type="InterPro" id="IPR000014">
    <property type="entry name" value="PAS"/>
</dbReference>
<keyword evidence="6" id="KW-0547">Nucleotide-binding</keyword>
<sequence>MFESVQFLKKEWKRLFILTCGAYLVISLALLAGKQAYDQGLKSKTIERHQYLLNLTENRIHQFVLRVALDAQQLSILPSVRHFILTPSKANRLVVEDVFRRATDVDSRYDQVRIIDLSGQELIRINDYTDGARPVAAEHLQNKHDRYYVQEGLKLAPGQVYLSPLDLNVERGEIEQPHKPVIRAVTLLTDDLGAPIAMVVLNYKAGYFLNRFRAHFEAGDRGMLVNSDGYWLSNHFRESEWGWQLGMPDKVLSAWNPELWQQMQQEPKGAFDANDELISYRKIRPAEFDEFSDGRFTADLGLKQDVKVQSWFSMVRTSKDEWLANAFYHHSGVKFFIFIIYFSTFTLVWFFLKHQVAKKINEQQRNSYTAELEDLYYNAPVGYLTFDATSLITNANNKTLEYLGYDRDELVNKKHLREMLSDASKAQLNLAMSTHYVGDLRLDLQCKDGRWLPVASAISSKFHGSALTISRCSVQDISLQLELEQRLKALANTDALTGAYNRRYVEKLFLHALEEMSSEKDNLAILMLDIDHFKNINDTYGHSIGDDVLVAFTRLCQECLGAQGYFSRFGGEEFLAVLPGMNLSAAAACAEHIRAATEALRINNSARDNIAFTVSIGVAVYDAVEASTLDQLVYRADEALYRAKNMGRNRVCAESVSLPQH</sequence>
<keyword evidence="11" id="KW-0472">Membrane</keyword>